<feature type="domain" description="Cyclic nucleotide-binding" evidence="2">
    <location>
        <begin position="229"/>
        <end position="279"/>
    </location>
</feature>
<evidence type="ECO:0000259" key="2">
    <source>
        <dbReference type="PROSITE" id="PS50042"/>
    </source>
</evidence>
<sequence length="606" mass="69182">MSSPYDDLKRVLGKDSDERILAELEPLEEWFRKRSKVFEKLPRETLLQLMKQCQFRKVEKNDVISQQGDVDNGDCIHGREDKNWSLTNKKGHMAEKLFVRKTRCSESDDFVHDVKPVDTRFFLILRGKVSVQLMPAIDLEDRDDSVSRRDVVEESDTAKIGTVINKLGDGDTFGELSLVSEDYIQNAAYVAEQDTDVIVLERTIYKELLSDFINPDFQDRLAFVDSFPLFSTWPNKWKKYVAASLCQQHHNFEEVLAKQGEKADYMYFIISGEVSIVVDPVPHEEQFAEFRSKCSHLIDDTANRKSTNFSMVNWLSAKSRVADRLKSANRSGNAVSTDHSFKEDHPEFRVTLLPSAIRKKTALERHKIRKMNLCYLSKGNIIGDVEFILDMELYHATATCTQKTITMSLHRAVYERIFVKKNPKTFKQMCRNLERQIPIRYSRKQVVDAVPLIQYIVAKIRDMNGSPKIVKEADDTESLPFLDSSSHAGSRSSRAKSGISARSFPMTRRSEDRFMTPKPALPSFGEPTMSSGYLVSPRGMTAMRRSDGAMGSVEQLNRSTVNPERLDDDDPKTANHVSGSDNPRDGYLHQIAPDFQSHGEQTTFKC</sequence>
<dbReference type="AlphaFoldDB" id="A0AAD9N097"/>
<feature type="compositionally biased region" description="Low complexity" evidence="1">
    <location>
        <begin position="484"/>
        <end position="503"/>
    </location>
</feature>
<comment type="caution">
    <text evidence="3">The sequence shown here is derived from an EMBL/GenBank/DDBJ whole genome shotgun (WGS) entry which is preliminary data.</text>
</comment>
<protein>
    <recommendedName>
        <fullName evidence="2">Cyclic nucleotide-binding domain-containing protein</fullName>
    </recommendedName>
</protein>
<dbReference type="EMBL" id="JAODUP010000447">
    <property type="protein sequence ID" value="KAK2149529.1"/>
    <property type="molecule type" value="Genomic_DNA"/>
</dbReference>
<feature type="region of interest" description="Disordered" evidence="1">
    <location>
        <begin position="480"/>
        <end position="531"/>
    </location>
</feature>
<name>A0AAD9N097_9ANNE</name>
<dbReference type="Gene3D" id="2.60.120.10">
    <property type="entry name" value="Jelly Rolls"/>
    <property type="match status" value="3"/>
</dbReference>
<dbReference type="CDD" id="cd00038">
    <property type="entry name" value="CAP_ED"/>
    <property type="match status" value="1"/>
</dbReference>
<evidence type="ECO:0000313" key="4">
    <source>
        <dbReference type="Proteomes" id="UP001208570"/>
    </source>
</evidence>
<proteinExistence type="predicted"/>
<dbReference type="PANTHER" id="PTHR23011">
    <property type="entry name" value="CYCLIC NUCLEOTIDE-BINDING DOMAIN CONTAINING PROTEIN"/>
    <property type="match status" value="1"/>
</dbReference>
<accession>A0AAD9N097</accession>
<keyword evidence="4" id="KW-1185">Reference proteome</keyword>
<dbReference type="InterPro" id="IPR014710">
    <property type="entry name" value="RmlC-like_jellyroll"/>
</dbReference>
<dbReference type="SUPFAM" id="SSF51206">
    <property type="entry name" value="cAMP-binding domain-like"/>
    <property type="match status" value="3"/>
</dbReference>
<dbReference type="PROSITE" id="PS50042">
    <property type="entry name" value="CNMP_BINDING_3"/>
    <property type="match status" value="2"/>
</dbReference>
<feature type="domain" description="Cyclic nucleotide-binding" evidence="2">
    <location>
        <begin position="121"/>
        <end position="209"/>
    </location>
</feature>
<feature type="region of interest" description="Disordered" evidence="1">
    <location>
        <begin position="546"/>
        <end position="606"/>
    </location>
</feature>
<dbReference type="InterPro" id="IPR018490">
    <property type="entry name" value="cNMP-bd_dom_sf"/>
</dbReference>
<dbReference type="InterPro" id="IPR000595">
    <property type="entry name" value="cNMP-bd_dom"/>
</dbReference>
<evidence type="ECO:0000256" key="1">
    <source>
        <dbReference type="SAM" id="MobiDB-lite"/>
    </source>
</evidence>
<dbReference type="Proteomes" id="UP001208570">
    <property type="component" value="Unassembled WGS sequence"/>
</dbReference>
<organism evidence="3 4">
    <name type="scientific">Paralvinella palmiformis</name>
    <dbReference type="NCBI Taxonomy" id="53620"/>
    <lineage>
        <taxon>Eukaryota</taxon>
        <taxon>Metazoa</taxon>
        <taxon>Spiralia</taxon>
        <taxon>Lophotrochozoa</taxon>
        <taxon>Annelida</taxon>
        <taxon>Polychaeta</taxon>
        <taxon>Sedentaria</taxon>
        <taxon>Canalipalpata</taxon>
        <taxon>Terebellida</taxon>
        <taxon>Terebelliformia</taxon>
        <taxon>Alvinellidae</taxon>
        <taxon>Paralvinella</taxon>
    </lineage>
</organism>
<gene>
    <name evidence="3" type="ORF">LSH36_447g00018</name>
</gene>
<dbReference type="PANTHER" id="PTHR23011:SF28">
    <property type="entry name" value="CYCLIC NUCLEOTIDE-BINDING DOMAIN CONTAINING PROTEIN"/>
    <property type="match status" value="1"/>
</dbReference>
<evidence type="ECO:0000313" key="3">
    <source>
        <dbReference type="EMBL" id="KAK2149529.1"/>
    </source>
</evidence>
<reference evidence="3" key="1">
    <citation type="journal article" date="2023" name="Mol. Biol. Evol.">
        <title>Third-Generation Sequencing Reveals the Adaptive Role of the Epigenome in Three Deep-Sea Polychaetes.</title>
        <authorList>
            <person name="Perez M."/>
            <person name="Aroh O."/>
            <person name="Sun Y."/>
            <person name="Lan Y."/>
            <person name="Juniper S.K."/>
            <person name="Young C.R."/>
            <person name="Angers B."/>
            <person name="Qian P.Y."/>
        </authorList>
    </citation>
    <scope>NUCLEOTIDE SEQUENCE</scope>
    <source>
        <strain evidence="3">P08H-3</strain>
    </source>
</reference>